<dbReference type="InterPro" id="IPR001764">
    <property type="entry name" value="Glyco_hydro_3_N"/>
</dbReference>
<evidence type="ECO:0000256" key="4">
    <source>
        <dbReference type="ARBA" id="ARBA00022801"/>
    </source>
</evidence>
<dbReference type="InterPro" id="IPR050226">
    <property type="entry name" value="NagZ_Beta-hexosaminidase"/>
</dbReference>
<keyword evidence="4 7" id="KW-0378">Hydrolase</keyword>
<dbReference type="NCBIfam" id="NF003740">
    <property type="entry name" value="PRK05337.1"/>
    <property type="match status" value="1"/>
</dbReference>
<dbReference type="EC" id="3.2.1.52" evidence="3"/>
<dbReference type="InterPro" id="IPR017853">
    <property type="entry name" value="GH"/>
</dbReference>
<dbReference type="PANTHER" id="PTHR30480:SF13">
    <property type="entry name" value="BETA-HEXOSAMINIDASE"/>
    <property type="match status" value="1"/>
</dbReference>
<dbReference type="Pfam" id="PF00933">
    <property type="entry name" value="Glyco_hydro_3"/>
    <property type="match status" value="1"/>
</dbReference>
<evidence type="ECO:0000256" key="2">
    <source>
        <dbReference type="ARBA" id="ARBA00005336"/>
    </source>
</evidence>
<dbReference type="EMBL" id="BSFM01000008">
    <property type="protein sequence ID" value="GLK83585.1"/>
    <property type="molecule type" value="Genomic_DNA"/>
</dbReference>
<accession>A0A9W6JWX0</accession>
<dbReference type="SUPFAM" id="SSF51445">
    <property type="entry name" value="(Trans)glycosidases"/>
    <property type="match status" value="1"/>
</dbReference>
<evidence type="ECO:0000256" key="1">
    <source>
        <dbReference type="ARBA" id="ARBA00001231"/>
    </source>
</evidence>
<name>A0A9W6JWX0_9HYPH</name>
<proteinExistence type="inferred from homology"/>
<comment type="catalytic activity">
    <reaction evidence="1">
        <text>Hydrolysis of terminal non-reducing N-acetyl-D-hexosamine residues in N-acetyl-beta-D-hexosaminides.</text>
        <dbReference type="EC" id="3.2.1.52"/>
    </reaction>
</comment>
<keyword evidence="8" id="KW-1185">Reference proteome</keyword>
<dbReference type="GO" id="GO:0009254">
    <property type="term" value="P:peptidoglycan turnover"/>
    <property type="evidence" value="ECO:0007669"/>
    <property type="project" value="TreeGrafter"/>
</dbReference>
<evidence type="ECO:0000259" key="6">
    <source>
        <dbReference type="Pfam" id="PF00933"/>
    </source>
</evidence>
<organism evidence="7 8">
    <name type="scientific">Ancylobacter defluvii</name>
    <dbReference type="NCBI Taxonomy" id="1282440"/>
    <lineage>
        <taxon>Bacteria</taxon>
        <taxon>Pseudomonadati</taxon>
        <taxon>Pseudomonadota</taxon>
        <taxon>Alphaproteobacteria</taxon>
        <taxon>Hyphomicrobiales</taxon>
        <taxon>Xanthobacteraceae</taxon>
        <taxon>Ancylobacter</taxon>
    </lineage>
</organism>
<dbReference type="Proteomes" id="UP001143330">
    <property type="component" value="Unassembled WGS sequence"/>
</dbReference>
<protein>
    <recommendedName>
        <fullName evidence="3">beta-N-acetylhexosaminidase</fullName>
        <ecNumber evidence="3">3.2.1.52</ecNumber>
    </recommendedName>
</protein>
<dbReference type="Gene3D" id="3.20.20.300">
    <property type="entry name" value="Glycoside hydrolase, family 3, N-terminal domain"/>
    <property type="match status" value="1"/>
</dbReference>
<sequence length="338" mass="34852">MTVSRAFIAGCAGLVLTADERRFFAEAAPWGLILFRRNVETPAQVAALVAAFRAVVGRPDAPVLIDQEGGRVQRLGPPHWPAYLPAGRFAALAEAGDAAAEDAARANARVMADDLAALGINVDCVPCADLRLPEGHGIIGDRAYGAEPAQVARLARAVAEGMGARGVLPVLKHIPGHGRARADSHESLPVVDTSRAELEATDFEAFRRLKDLPLGMTAHVVYTAIDAAAPATTSRKVIDEVIRGFIGFDGALMSDDLSMGALSGSLAERAAASFAAGCDLALHCNGSMAEMAEVAAHTPLLAGAAARRCAAALSWRPDAAAMAAVADSAAFSGMIAAS</sequence>
<gene>
    <name evidence="7" type="ORF">GCM10017653_16540</name>
</gene>
<dbReference type="GO" id="GO:0005975">
    <property type="term" value="P:carbohydrate metabolic process"/>
    <property type="evidence" value="ECO:0007669"/>
    <property type="project" value="InterPro"/>
</dbReference>
<evidence type="ECO:0000313" key="8">
    <source>
        <dbReference type="Proteomes" id="UP001143330"/>
    </source>
</evidence>
<evidence type="ECO:0000313" key="7">
    <source>
        <dbReference type="EMBL" id="GLK83585.1"/>
    </source>
</evidence>
<comment type="similarity">
    <text evidence="2">Belongs to the glycosyl hydrolase 3 family.</text>
</comment>
<dbReference type="GO" id="GO:0004563">
    <property type="term" value="F:beta-N-acetylhexosaminidase activity"/>
    <property type="evidence" value="ECO:0007669"/>
    <property type="project" value="UniProtKB-EC"/>
</dbReference>
<keyword evidence="5" id="KW-0326">Glycosidase</keyword>
<reference evidence="7" key="2">
    <citation type="submission" date="2023-01" db="EMBL/GenBank/DDBJ databases">
        <authorList>
            <person name="Sun Q."/>
            <person name="Evtushenko L."/>
        </authorList>
    </citation>
    <scope>NUCLEOTIDE SEQUENCE</scope>
    <source>
        <strain evidence="7">VKM B-2789</strain>
    </source>
</reference>
<dbReference type="PANTHER" id="PTHR30480">
    <property type="entry name" value="BETA-HEXOSAMINIDASE-RELATED"/>
    <property type="match status" value="1"/>
</dbReference>
<dbReference type="AlphaFoldDB" id="A0A9W6JWX0"/>
<evidence type="ECO:0000256" key="3">
    <source>
        <dbReference type="ARBA" id="ARBA00012663"/>
    </source>
</evidence>
<reference evidence="7" key="1">
    <citation type="journal article" date="2014" name="Int. J. Syst. Evol. Microbiol.">
        <title>Complete genome sequence of Corynebacterium casei LMG S-19264T (=DSM 44701T), isolated from a smear-ripened cheese.</title>
        <authorList>
            <consortium name="US DOE Joint Genome Institute (JGI-PGF)"/>
            <person name="Walter F."/>
            <person name="Albersmeier A."/>
            <person name="Kalinowski J."/>
            <person name="Ruckert C."/>
        </authorList>
    </citation>
    <scope>NUCLEOTIDE SEQUENCE</scope>
    <source>
        <strain evidence="7">VKM B-2789</strain>
    </source>
</reference>
<comment type="caution">
    <text evidence="7">The sequence shown here is derived from an EMBL/GenBank/DDBJ whole genome shotgun (WGS) entry which is preliminary data.</text>
</comment>
<evidence type="ECO:0000256" key="5">
    <source>
        <dbReference type="ARBA" id="ARBA00023295"/>
    </source>
</evidence>
<dbReference type="RefSeq" id="WP_213363371.1">
    <property type="nucleotide sequence ID" value="NZ_BSFM01000008.1"/>
</dbReference>
<feature type="domain" description="Glycoside hydrolase family 3 N-terminal" evidence="6">
    <location>
        <begin position="31"/>
        <end position="294"/>
    </location>
</feature>
<dbReference type="InterPro" id="IPR036962">
    <property type="entry name" value="Glyco_hydro_3_N_sf"/>
</dbReference>